<keyword evidence="7" id="KW-1185">Reference proteome</keyword>
<dbReference type="RefSeq" id="WP_131776342.1">
    <property type="nucleotide sequence ID" value="NZ_BMOB01000007.1"/>
</dbReference>
<dbReference type="InterPro" id="IPR010941">
    <property type="entry name" value="PhaC_N"/>
</dbReference>
<keyword evidence="4" id="KW-0012">Acyltransferase</keyword>
<keyword evidence="2" id="KW-0963">Cytoplasm</keyword>
<reference evidence="6" key="1">
    <citation type="journal article" date="2014" name="Int. J. Syst. Evol. Microbiol.">
        <title>Complete genome sequence of Corynebacterium casei LMG S-19264T (=DSM 44701T), isolated from a smear-ripened cheese.</title>
        <authorList>
            <consortium name="US DOE Joint Genome Institute (JGI-PGF)"/>
            <person name="Walter F."/>
            <person name="Albersmeier A."/>
            <person name="Kalinowski J."/>
            <person name="Ruckert C."/>
        </authorList>
    </citation>
    <scope>NUCLEOTIDE SEQUENCE</scope>
    <source>
        <strain evidence="6">JCM 13919</strain>
    </source>
</reference>
<feature type="domain" description="Poly-beta-hydroxybutyrate polymerase N-terminal" evidence="5">
    <location>
        <begin position="91"/>
        <end position="263"/>
    </location>
</feature>
<comment type="subcellular location">
    <subcellularLocation>
        <location evidence="1">Cytoplasm</location>
    </subcellularLocation>
</comment>
<evidence type="ECO:0000259" key="5">
    <source>
        <dbReference type="Pfam" id="PF07167"/>
    </source>
</evidence>
<dbReference type="Pfam" id="PF07167">
    <property type="entry name" value="PhaC_N"/>
    <property type="match status" value="1"/>
</dbReference>
<evidence type="ECO:0000256" key="4">
    <source>
        <dbReference type="ARBA" id="ARBA00023315"/>
    </source>
</evidence>
<dbReference type="InterPro" id="IPR010963">
    <property type="entry name" value="PHA_synth_I"/>
</dbReference>
<evidence type="ECO:0000256" key="1">
    <source>
        <dbReference type="ARBA" id="ARBA00004496"/>
    </source>
</evidence>
<dbReference type="GO" id="GO:0016746">
    <property type="term" value="F:acyltransferase activity"/>
    <property type="evidence" value="ECO:0007669"/>
    <property type="project" value="UniProtKB-KW"/>
</dbReference>
<dbReference type="PANTHER" id="PTHR36837:SF5">
    <property type="entry name" value="POLY-3-HYDROXYBUTYRATE SYNTHASE"/>
    <property type="match status" value="1"/>
</dbReference>
<dbReference type="Proteomes" id="UP000630149">
    <property type="component" value="Unassembled WGS sequence"/>
</dbReference>
<dbReference type="GO" id="GO:0005737">
    <property type="term" value="C:cytoplasm"/>
    <property type="evidence" value="ECO:0007669"/>
    <property type="project" value="UniProtKB-SubCell"/>
</dbReference>
<evidence type="ECO:0000313" key="6">
    <source>
        <dbReference type="EMBL" id="GGI88761.1"/>
    </source>
</evidence>
<evidence type="ECO:0000256" key="3">
    <source>
        <dbReference type="ARBA" id="ARBA00022679"/>
    </source>
</evidence>
<protein>
    <submittedName>
        <fullName evidence="6">Class I poly(R)-hydroxyalkanoic acid synthase</fullName>
    </submittedName>
</protein>
<accession>A0A917NE24</accession>
<dbReference type="NCBIfam" id="TIGR01838">
    <property type="entry name" value="PHA_synth_I"/>
    <property type="match status" value="1"/>
</dbReference>
<dbReference type="InterPro" id="IPR051321">
    <property type="entry name" value="PHA/PHB_synthase"/>
</dbReference>
<evidence type="ECO:0000256" key="2">
    <source>
        <dbReference type="ARBA" id="ARBA00022490"/>
    </source>
</evidence>
<dbReference type="OrthoDB" id="7208816at2"/>
<dbReference type="InterPro" id="IPR029058">
    <property type="entry name" value="AB_hydrolase_fold"/>
</dbReference>
<comment type="caution">
    <text evidence="6">The sequence shown here is derived from an EMBL/GenBank/DDBJ whole genome shotgun (WGS) entry which is preliminary data.</text>
</comment>
<dbReference type="EMBL" id="BMOB01000007">
    <property type="protein sequence ID" value="GGI88761.1"/>
    <property type="molecule type" value="Genomic_DNA"/>
</dbReference>
<organism evidence="6 7">
    <name type="scientific">Legionella impletisoli</name>
    <dbReference type="NCBI Taxonomy" id="343510"/>
    <lineage>
        <taxon>Bacteria</taxon>
        <taxon>Pseudomonadati</taxon>
        <taxon>Pseudomonadota</taxon>
        <taxon>Gammaproteobacteria</taxon>
        <taxon>Legionellales</taxon>
        <taxon>Legionellaceae</taxon>
        <taxon>Legionella</taxon>
    </lineage>
</organism>
<sequence length="591" mass="67390">MLQDNELNELMQSIANKGLQLLGSLKEQPEQVPEFIDKFMAMLQDYHALLMALSKNPEKLWMMQIAYWQDAATLLTDQLNRWLKGEALPIEDKRFQGEEWVQNPFFNILSQQYLLASEHFNSLLEKIDFGDKYLARRVRFFARQLMDALSPDNFIPTNPQLMAETLSSNGKNLLRGLNNFLSDIEAGSARLIMKMTDMNAFKVGGNVAVTPGKVIYRNELIELIQYTPTTPKVKSVPLLMIPPWINKYYILDLSPHNSLVRWLVDQGITVFIISWVNPDKRHAEKGLFDYMNEGPMTAIDVIQKQMNVKQVNALGFCIGGTLLATLLAYYKAKSLNPIRSATFLASLIDFSEPGDISVFIDEDQVRALEKRMKETGYLEGQFMANAFNSLRASDLIWSFFIKHYLQGKTPVPFDILFWNADATNMPAKMHSQYLRWMYLHNKLIKPGKIKLNNTALHVTQIDIPTFFVSTKKDHIAPWETTFLGYQAIKGRKKFLLGGSGHIAGIIIPPGSEKYGYYTNPNPAKNAEEWLANAAHHSGSWWPEWLQWLKKESGRLVNVQDIQALTFKPITDAPGKYVFKKASVAIPAEEIV</sequence>
<dbReference type="Gene3D" id="3.40.50.1820">
    <property type="entry name" value="alpha/beta hydrolase"/>
    <property type="match status" value="1"/>
</dbReference>
<name>A0A917NE24_9GAMM</name>
<proteinExistence type="predicted"/>
<dbReference type="PANTHER" id="PTHR36837">
    <property type="entry name" value="POLY(3-HYDROXYALKANOATE) POLYMERASE SUBUNIT PHAC"/>
    <property type="match status" value="1"/>
</dbReference>
<gene>
    <name evidence="6" type="ORF">GCM10007966_16870</name>
</gene>
<evidence type="ECO:0000313" key="7">
    <source>
        <dbReference type="Proteomes" id="UP000630149"/>
    </source>
</evidence>
<keyword evidence="3" id="KW-0808">Transferase</keyword>
<reference evidence="6" key="2">
    <citation type="submission" date="2020-09" db="EMBL/GenBank/DDBJ databases">
        <authorList>
            <person name="Sun Q."/>
            <person name="Ohkuma M."/>
        </authorList>
    </citation>
    <scope>NUCLEOTIDE SEQUENCE</scope>
    <source>
        <strain evidence="6">JCM 13919</strain>
    </source>
</reference>
<dbReference type="SUPFAM" id="SSF53474">
    <property type="entry name" value="alpha/beta-Hydrolases"/>
    <property type="match status" value="1"/>
</dbReference>
<dbReference type="AlphaFoldDB" id="A0A917NE24"/>
<dbReference type="GO" id="GO:0042619">
    <property type="term" value="P:poly-hydroxybutyrate biosynthetic process"/>
    <property type="evidence" value="ECO:0007669"/>
    <property type="project" value="InterPro"/>
</dbReference>